<evidence type="ECO:0000313" key="2">
    <source>
        <dbReference type="EMBL" id="RMZ24514.1"/>
    </source>
</evidence>
<protein>
    <submittedName>
        <fullName evidence="2">Uncharacterized protein</fullName>
    </submittedName>
</protein>
<evidence type="ECO:0000313" key="3">
    <source>
        <dbReference type="Proteomes" id="UP000281677"/>
    </source>
</evidence>
<feature type="region of interest" description="Disordered" evidence="1">
    <location>
        <begin position="110"/>
        <end position="135"/>
    </location>
</feature>
<dbReference type="AlphaFoldDB" id="A0A3M7IGA5"/>
<evidence type="ECO:0000256" key="1">
    <source>
        <dbReference type="SAM" id="MobiDB-lite"/>
    </source>
</evidence>
<dbReference type="OrthoDB" id="3857505at2759"/>
<reference evidence="2 3" key="1">
    <citation type="journal article" date="2018" name="BMC Genomics">
        <title>Genomic evidence for intraspecific hybridization in a clonal and extremely halotolerant yeast.</title>
        <authorList>
            <person name="Gostincar C."/>
            <person name="Stajich J.E."/>
            <person name="Zupancic J."/>
            <person name="Zalar P."/>
            <person name="Gunde-Cimerman N."/>
        </authorList>
    </citation>
    <scope>NUCLEOTIDE SEQUENCE [LARGE SCALE GENOMIC DNA]</scope>
    <source>
        <strain evidence="2 3">EXF-120</strain>
    </source>
</reference>
<accession>A0A3M7IGA5</accession>
<proteinExistence type="predicted"/>
<gene>
    <name evidence="2" type="ORF">D0859_11443</name>
</gene>
<sequence length="383" mass="42532">MTPEKKSLLASVNSKSIAQGLKQKPCACVMQSHFVVLSALFLSSYNVRAITKPAPEAQKFPFQIIISLTGQRTFCTAEPPGLAETGCAVVKSNLVCEQHEDEIRTGIRTTSRRSNTRTSPKMHIEDKQLQDESGKKDQFDDYMDELDSDSEVQEHPIINGLPTDSNGDVPLGLTIRIRRTPKGQNPRGLIFTAEEGLAHAGPPQQVMFAEPRNWVSSSSREEVVFFRGTKTDGETPLGGVNFHHWLTDQSKAVIVTDSSGNEMDIRRTGPVTNEHGFVRGDKRFFWRRSRESGGVFKYHFECVDETETQYAHYMSERRICSTGPDKTIGRFQVRKAGLKPELVESLLMTELALYVKLQKRVIQGSQAGQLGGLVAAALYVVGG</sequence>
<organism evidence="2 3">
    <name type="scientific">Hortaea werneckii</name>
    <name type="common">Black yeast</name>
    <name type="synonym">Cladosporium werneckii</name>
    <dbReference type="NCBI Taxonomy" id="91943"/>
    <lineage>
        <taxon>Eukaryota</taxon>
        <taxon>Fungi</taxon>
        <taxon>Dikarya</taxon>
        <taxon>Ascomycota</taxon>
        <taxon>Pezizomycotina</taxon>
        <taxon>Dothideomycetes</taxon>
        <taxon>Dothideomycetidae</taxon>
        <taxon>Mycosphaerellales</taxon>
        <taxon>Teratosphaeriaceae</taxon>
        <taxon>Hortaea</taxon>
    </lineage>
</organism>
<feature type="compositionally biased region" description="Basic and acidic residues" evidence="1">
    <location>
        <begin position="122"/>
        <end position="135"/>
    </location>
</feature>
<name>A0A3M7IGA5_HORWE</name>
<comment type="caution">
    <text evidence="2">The sequence shown here is derived from an EMBL/GenBank/DDBJ whole genome shotgun (WGS) entry which is preliminary data.</text>
</comment>
<dbReference type="EMBL" id="QWIT01000411">
    <property type="protein sequence ID" value="RMZ24514.1"/>
    <property type="molecule type" value="Genomic_DNA"/>
</dbReference>
<dbReference type="Proteomes" id="UP000281677">
    <property type="component" value="Unassembled WGS sequence"/>
</dbReference>